<sequence>MAQALSNAAQHARDSVQQFSQGMRQEIKQHKNGFSALRAESHQMSRPGFGYGAVAQHHRTAQTAHQQRSQQAYANAAQSARGFFGETARGVSAGVRGAAYSVAKNMERFDPRRLAHKASHYGNAVLHKAGQAAMVGLGGALLAGVAVTHGVDRARYKMGQMAHAANHAVNQGVNHAMYRVDHAVQSAAHRIDNALYRVDHAVNQVSHAAHSVAYQAGYMAQNAINHVTYPIRAAAHTYQSLAHAASVFKQDMAHFNAYGMQHSYQQYHARPQWY</sequence>
<accession>A0A1G7EAB4</accession>
<proteinExistence type="predicted"/>
<dbReference type="STRING" id="187868.SAMN05192589_12239"/>
<dbReference type="Proteomes" id="UP000198781">
    <property type="component" value="Unassembled WGS sequence"/>
</dbReference>
<dbReference type="AlphaFoldDB" id="A0A1G7EAB4"/>
<dbReference type="EMBL" id="FMZC01000022">
    <property type="protein sequence ID" value="SDE60530.1"/>
    <property type="molecule type" value="Genomic_DNA"/>
</dbReference>
<gene>
    <name evidence="2" type="ORF">SAMN05192589_12239</name>
</gene>
<evidence type="ECO:0000313" key="2">
    <source>
        <dbReference type="EMBL" id="SDE60530.1"/>
    </source>
</evidence>
<feature type="region of interest" description="Disordered" evidence="1">
    <location>
        <begin position="1"/>
        <end position="20"/>
    </location>
</feature>
<reference evidence="2 3" key="1">
    <citation type="submission" date="2016-10" db="EMBL/GenBank/DDBJ databases">
        <authorList>
            <person name="de Groot N.N."/>
        </authorList>
    </citation>
    <scope>NUCLEOTIDE SEQUENCE [LARGE SCALE GENOMIC DNA]</scope>
    <source>
        <strain evidence="2 3">DSM 16619</strain>
    </source>
</reference>
<protein>
    <submittedName>
        <fullName evidence="2">Uncharacterized protein</fullName>
    </submittedName>
</protein>
<name>A0A1G7EAB4_9BURK</name>
<organism evidence="2 3">
    <name type="scientific">Paracidovorax valerianellae</name>
    <dbReference type="NCBI Taxonomy" id="187868"/>
    <lineage>
        <taxon>Bacteria</taxon>
        <taxon>Pseudomonadati</taxon>
        <taxon>Pseudomonadota</taxon>
        <taxon>Betaproteobacteria</taxon>
        <taxon>Burkholderiales</taxon>
        <taxon>Comamonadaceae</taxon>
        <taxon>Paracidovorax</taxon>
    </lineage>
</organism>
<evidence type="ECO:0000256" key="1">
    <source>
        <dbReference type="SAM" id="MobiDB-lite"/>
    </source>
</evidence>
<keyword evidence="3" id="KW-1185">Reference proteome</keyword>
<evidence type="ECO:0000313" key="3">
    <source>
        <dbReference type="Proteomes" id="UP000198781"/>
    </source>
</evidence>